<dbReference type="HOGENOM" id="CLU_514509_0_0_7"/>
<protein>
    <submittedName>
        <fullName evidence="3">Uncharacterized protein</fullName>
    </submittedName>
</protein>
<dbReference type="Proteomes" id="UP000007089">
    <property type="component" value="Chromosome"/>
</dbReference>
<keyword evidence="2" id="KW-0732">Signal</keyword>
<dbReference type="AlphaFoldDB" id="B8J6U0"/>
<accession>B8J6U0</accession>
<dbReference type="EMBL" id="CP001359">
    <property type="protein sequence ID" value="ACL67062.1"/>
    <property type="molecule type" value="Genomic_DNA"/>
</dbReference>
<gene>
    <name evidence="3" type="ordered locus">A2cp1_3736</name>
</gene>
<feature type="compositionally biased region" description="Pro residues" evidence="1">
    <location>
        <begin position="492"/>
        <end position="505"/>
    </location>
</feature>
<keyword evidence="4" id="KW-1185">Reference proteome</keyword>
<dbReference type="SUPFAM" id="SSF48452">
    <property type="entry name" value="TPR-like"/>
    <property type="match status" value="1"/>
</dbReference>
<evidence type="ECO:0000256" key="1">
    <source>
        <dbReference type="SAM" id="MobiDB-lite"/>
    </source>
</evidence>
<sequence length="505" mass="54504">MRHPPLPATAWAPMVAIALASLSGCAGAGSFRCPEQGGRDWHELRTEHVVLQTDLPSWKAKELAGELERMFVVVRSGLFRNPPPAPGLLRVVALVSESDLKRFAPRGAAAYYHRPEFSGPVVVMPGTLGEAQRRVIAHEVTLHLTAQLFARQPPWFREGLASFMESMGTEGSPTLGGAPEHWSWLASAHHGRGMRAADVLTASRFDDRTGAAYAESWALVHFLVNREPERFRALQVRFARGQDPTAAWREVFPEWDPAAKDRARTLDEALDRYLNHGGKYTSRPVRLPPAPRATDRTMTAAEVHAARLALLWEARWVRNDASWIRAEAEHALTHDPGHVDALALLAASAKAGEALRLMERATAAHPEDGRAWLALAAFVPAGQEERRLAALQRAVAADGTSAAALSILSAALLAAGRSGEALPLARRAVALEPWKGYALVTLSRVLEDLGQCPEALALQRRAVDVSPEGSDAAAWNALAERRARLESACGTPPAPAPATAPGAAP</sequence>
<evidence type="ECO:0000313" key="3">
    <source>
        <dbReference type="EMBL" id="ACL67062.1"/>
    </source>
</evidence>
<dbReference type="InterPro" id="IPR011990">
    <property type="entry name" value="TPR-like_helical_dom_sf"/>
</dbReference>
<name>B8J6U0_ANAD2</name>
<dbReference type="PROSITE" id="PS51257">
    <property type="entry name" value="PROKAR_LIPOPROTEIN"/>
    <property type="match status" value="1"/>
</dbReference>
<reference evidence="3" key="1">
    <citation type="submission" date="2009-01" db="EMBL/GenBank/DDBJ databases">
        <title>Complete sequence of Anaeromyxobacter dehalogenans 2CP-1.</title>
        <authorList>
            <consortium name="US DOE Joint Genome Institute"/>
            <person name="Lucas S."/>
            <person name="Copeland A."/>
            <person name="Lapidus A."/>
            <person name="Glavina del Rio T."/>
            <person name="Dalin E."/>
            <person name="Tice H."/>
            <person name="Bruce D."/>
            <person name="Goodwin L."/>
            <person name="Pitluck S."/>
            <person name="Saunders E."/>
            <person name="Brettin T."/>
            <person name="Detter J.C."/>
            <person name="Han C."/>
            <person name="Larimer F."/>
            <person name="Land M."/>
            <person name="Hauser L."/>
            <person name="Kyrpides N."/>
            <person name="Ovchinnikova G."/>
            <person name="Beliaev A.S."/>
            <person name="Richardson P."/>
        </authorList>
    </citation>
    <scope>NUCLEOTIDE SEQUENCE</scope>
    <source>
        <strain evidence="3">2CP-1</strain>
    </source>
</reference>
<feature type="chain" id="PRO_5002874741" evidence="2">
    <location>
        <begin position="29"/>
        <end position="505"/>
    </location>
</feature>
<dbReference type="KEGG" id="acp:A2cp1_3736"/>
<organism evidence="3 4">
    <name type="scientific">Anaeromyxobacter dehalogenans (strain ATCC BAA-258 / DSM 21875 / 2CP-1)</name>
    <dbReference type="NCBI Taxonomy" id="455488"/>
    <lineage>
        <taxon>Bacteria</taxon>
        <taxon>Pseudomonadati</taxon>
        <taxon>Myxococcota</taxon>
        <taxon>Myxococcia</taxon>
        <taxon>Myxococcales</taxon>
        <taxon>Cystobacterineae</taxon>
        <taxon>Anaeromyxobacteraceae</taxon>
        <taxon>Anaeromyxobacter</taxon>
    </lineage>
</organism>
<evidence type="ECO:0000313" key="4">
    <source>
        <dbReference type="Proteomes" id="UP000007089"/>
    </source>
</evidence>
<feature type="region of interest" description="Disordered" evidence="1">
    <location>
        <begin position="486"/>
        <end position="505"/>
    </location>
</feature>
<dbReference type="RefSeq" id="WP_015934825.1">
    <property type="nucleotide sequence ID" value="NC_011891.1"/>
</dbReference>
<feature type="signal peptide" evidence="2">
    <location>
        <begin position="1"/>
        <end position="28"/>
    </location>
</feature>
<proteinExistence type="predicted"/>
<evidence type="ECO:0000256" key="2">
    <source>
        <dbReference type="SAM" id="SignalP"/>
    </source>
</evidence>
<dbReference type="Gene3D" id="1.25.40.10">
    <property type="entry name" value="Tetratricopeptide repeat domain"/>
    <property type="match status" value="1"/>
</dbReference>